<feature type="binding site" evidence="11">
    <location>
        <position position="182"/>
    </location>
    <ligand>
        <name>FMN</name>
        <dbReference type="ChEBI" id="CHEBI:58210"/>
    </ligand>
</feature>
<dbReference type="Gene3D" id="3.20.20.70">
    <property type="entry name" value="Aldolase class I"/>
    <property type="match status" value="1"/>
</dbReference>
<dbReference type="NCBIfam" id="TIGR01036">
    <property type="entry name" value="pyrD_sub2"/>
    <property type="match status" value="1"/>
</dbReference>
<evidence type="ECO:0000256" key="6">
    <source>
        <dbReference type="ARBA" id="ARBA00022643"/>
    </source>
</evidence>
<dbReference type="NCBIfam" id="NF003645">
    <property type="entry name" value="PRK05286.1-2"/>
    <property type="match status" value="1"/>
</dbReference>
<feature type="binding site" evidence="11">
    <location>
        <position position="109"/>
    </location>
    <ligand>
        <name>substrate</name>
    </ligand>
</feature>
<feature type="binding site" evidence="11">
    <location>
        <position position="215"/>
    </location>
    <ligand>
        <name>FMN</name>
        <dbReference type="ChEBI" id="CHEBI:58210"/>
    </ligand>
</feature>
<keyword evidence="5 11" id="KW-0285">Flavoprotein</keyword>
<proteinExistence type="inferred from homology"/>
<dbReference type="GO" id="GO:0044205">
    <property type="term" value="P:'de novo' UMP biosynthetic process"/>
    <property type="evidence" value="ECO:0007669"/>
    <property type="project" value="UniProtKB-UniRule"/>
</dbReference>
<dbReference type="PANTHER" id="PTHR48109:SF4">
    <property type="entry name" value="DIHYDROOROTATE DEHYDROGENASE (QUINONE), MITOCHONDRIAL"/>
    <property type="match status" value="1"/>
</dbReference>
<feature type="domain" description="Dihydroorotate dehydrogenase catalytic" evidence="13">
    <location>
        <begin position="91"/>
        <end position="379"/>
    </location>
</feature>
<evidence type="ECO:0000256" key="9">
    <source>
        <dbReference type="ARBA" id="ARBA00023136"/>
    </source>
</evidence>
<dbReference type="InterPro" id="IPR005720">
    <property type="entry name" value="Dihydroorotate_DH_cat"/>
</dbReference>
<comment type="subcellular location">
    <subcellularLocation>
        <location evidence="11">Cell membrane</location>
        <topology evidence="11">Peripheral membrane protein</topology>
    </subcellularLocation>
    <subcellularLocation>
        <location evidence="2">Membrane</location>
    </subcellularLocation>
</comment>
<keyword evidence="11" id="KW-1003">Cell membrane</keyword>
<gene>
    <name evidence="11" type="primary">pyrD</name>
    <name evidence="14" type="ORF">HALTITAN_2532</name>
</gene>
<evidence type="ECO:0000256" key="4">
    <source>
        <dbReference type="ARBA" id="ARBA00005359"/>
    </source>
</evidence>
<accession>L9U738</accession>
<evidence type="ECO:0000313" key="15">
    <source>
        <dbReference type="Proteomes" id="UP000011651"/>
    </source>
</evidence>
<feature type="binding site" evidence="11">
    <location>
        <begin position="289"/>
        <end position="290"/>
    </location>
    <ligand>
        <name>substrate</name>
    </ligand>
</feature>
<dbReference type="GO" id="GO:0005886">
    <property type="term" value="C:plasma membrane"/>
    <property type="evidence" value="ECO:0007669"/>
    <property type="project" value="UniProtKB-SubCell"/>
</dbReference>
<reference evidence="14 15" key="1">
    <citation type="journal article" date="2013" name="Genome Announc.">
        <title>Draft Genome of the Marine Gammaproteobacterium Halomonas titanicae.</title>
        <authorList>
            <person name="Sanchez-Porro C."/>
            <person name="de la Haba R.R."/>
            <person name="Cruz-Hernandez N."/>
            <person name="Gonzalez J.M."/>
            <person name="Reyes-Guirao C."/>
            <person name="Navarro-Sampedro L."/>
            <person name="Carballo M."/>
            <person name="Ventosa A."/>
        </authorList>
    </citation>
    <scope>NUCLEOTIDE SEQUENCE [LARGE SCALE GENOMIC DNA]</scope>
    <source>
        <strain evidence="14 15">BH1</strain>
    </source>
</reference>
<feature type="binding site" evidence="11">
    <location>
        <position position="260"/>
    </location>
    <ligand>
        <name>FMN</name>
        <dbReference type="ChEBI" id="CHEBI:58210"/>
    </ligand>
</feature>
<evidence type="ECO:0000256" key="2">
    <source>
        <dbReference type="ARBA" id="ARBA00004370"/>
    </source>
</evidence>
<dbReference type="NCBIfam" id="NF003646">
    <property type="entry name" value="PRK05286.1-4"/>
    <property type="match status" value="1"/>
</dbReference>
<keyword evidence="12" id="KW-0812">Transmembrane</keyword>
<dbReference type="InterPro" id="IPR005719">
    <property type="entry name" value="Dihydroorotate_DH_2"/>
</dbReference>
<dbReference type="InterPro" id="IPR013785">
    <property type="entry name" value="Aldolase_TIM"/>
</dbReference>
<dbReference type="NCBIfam" id="NF003644">
    <property type="entry name" value="PRK05286.1-1"/>
    <property type="match status" value="1"/>
</dbReference>
<dbReference type="SUPFAM" id="SSF51395">
    <property type="entry name" value="FMN-linked oxidoreductases"/>
    <property type="match status" value="1"/>
</dbReference>
<keyword evidence="12" id="KW-1133">Transmembrane helix</keyword>
<dbReference type="NCBIfam" id="NF003652">
    <property type="entry name" value="PRK05286.2-5"/>
    <property type="match status" value="1"/>
</dbReference>
<dbReference type="EMBL" id="AOPO01000013">
    <property type="protein sequence ID" value="ELY20694.1"/>
    <property type="molecule type" value="Genomic_DNA"/>
</dbReference>
<comment type="catalytic activity">
    <reaction evidence="10 11">
        <text>(S)-dihydroorotate + a quinone = orotate + a quinol</text>
        <dbReference type="Rhea" id="RHEA:30187"/>
        <dbReference type="ChEBI" id="CHEBI:24646"/>
        <dbReference type="ChEBI" id="CHEBI:30839"/>
        <dbReference type="ChEBI" id="CHEBI:30864"/>
        <dbReference type="ChEBI" id="CHEBI:132124"/>
        <dbReference type="EC" id="1.3.5.2"/>
    </reaction>
</comment>
<dbReference type="GO" id="GO:0106430">
    <property type="term" value="F:dihydroorotate dehydrogenase (quinone) activity"/>
    <property type="evidence" value="ECO:0007669"/>
    <property type="project" value="UniProtKB-EC"/>
</dbReference>
<feature type="binding site" evidence="11">
    <location>
        <begin position="105"/>
        <end position="109"/>
    </location>
    <ligand>
        <name>FMN</name>
        <dbReference type="ChEBI" id="CHEBI:58210"/>
    </ligand>
</feature>
<keyword evidence="9 11" id="KW-0472">Membrane</keyword>
<dbReference type="Proteomes" id="UP000011651">
    <property type="component" value="Unassembled WGS sequence"/>
</dbReference>
<dbReference type="AlphaFoldDB" id="L9U738"/>
<evidence type="ECO:0000256" key="10">
    <source>
        <dbReference type="ARBA" id="ARBA00048639"/>
    </source>
</evidence>
<keyword evidence="8 11" id="KW-0560">Oxidoreductase</keyword>
<dbReference type="Pfam" id="PF01180">
    <property type="entry name" value="DHO_dh"/>
    <property type="match status" value="1"/>
</dbReference>
<evidence type="ECO:0000256" key="3">
    <source>
        <dbReference type="ARBA" id="ARBA00005161"/>
    </source>
</evidence>
<comment type="cofactor">
    <cofactor evidence="11">
        <name>FMN</name>
        <dbReference type="ChEBI" id="CHEBI:58210"/>
    </cofactor>
    <text evidence="11">Binds 1 FMN per subunit.</text>
</comment>
<dbReference type="UniPathway" id="UPA00070">
    <property type="reaction ID" value="UER00946"/>
</dbReference>
<evidence type="ECO:0000259" key="13">
    <source>
        <dbReference type="Pfam" id="PF01180"/>
    </source>
</evidence>
<dbReference type="PROSITE" id="PS00911">
    <property type="entry name" value="DHODEHASE_1"/>
    <property type="match status" value="1"/>
</dbReference>
<comment type="subunit">
    <text evidence="11">Monomer.</text>
</comment>
<evidence type="ECO:0000256" key="1">
    <source>
        <dbReference type="ARBA" id="ARBA00003125"/>
    </source>
</evidence>
<feature type="binding site" evidence="11">
    <location>
        <position position="220"/>
    </location>
    <ligand>
        <name>substrate</name>
    </ligand>
</feature>
<dbReference type="PROSITE" id="PS00912">
    <property type="entry name" value="DHODEHASE_2"/>
    <property type="match status" value="1"/>
</dbReference>
<feature type="binding site" evidence="11">
    <location>
        <position position="311"/>
    </location>
    <ligand>
        <name>FMN</name>
        <dbReference type="ChEBI" id="CHEBI:58210"/>
    </ligand>
</feature>
<feature type="binding site" evidence="11">
    <location>
        <position position="215"/>
    </location>
    <ligand>
        <name>substrate</name>
    </ligand>
</feature>
<keyword evidence="6 11" id="KW-0288">FMN</keyword>
<dbReference type="GO" id="GO:0005737">
    <property type="term" value="C:cytoplasm"/>
    <property type="evidence" value="ECO:0007669"/>
    <property type="project" value="InterPro"/>
</dbReference>
<protein>
    <recommendedName>
        <fullName evidence="11">Dihydroorotate dehydrogenase (quinone)</fullName>
        <ecNumber evidence="11">1.3.5.2</ecNumber>
    </recommendedName>
    <alternativeName>
        <fullName evidence="11">DHOdehase</fullName>
        <shortName evidence="11">DHOD</shortName>
        <shortName evidence="11">DHODase</shortName>
    </alternativeName>
    <alternativeName>
        <fullName evidence="11">Dihydroorotate oxidase</fullName>
    </alternativeName>
</protein>
<name>L9U738_9GAMM</name>
<sequence length="382" mass="41062">MPRAIAKRRRTLIHLKKRALVLHQGALYCVILMPVFSLRFKRSAMYNLARSLFFRVDPETSHGMALSALDALHRVGGVARLFGQQVNDPIELMGLRFANRVGLAAGLDKNADHLDALGALGFGFVEVGTVTPKPQPGNPKPRLFRLAQHEAIINRFGFNNKGVEHLIQQVKQRHYGGIVGINIGKNLTTSVEHALDDYLVCLDAVHSYADYIAVNVSSPNTPGLRSLQFGEQLDALLGPIRARASELNDQTGRNVPLLIKIAPDMSAEEVALMAESIQRNALDGVIATNTTVSRAGVEGDSQAEEAGGLSGKPVFEASNRVIRQLREHLPSLPIIGVGGIDSAAAAQAKIAAGADLVQLYSGLIYQGPKLVGECARALKAKG</sequence>
<comment type="similarity">
    <text evidence="4 11">Belongs to the dihydroorotate dehydrogenase family. Type 2 subfamily.</text>
</comment>
<feature type="binding site" evidence="11">
    <location>
        <position position="288"/>
    </location>
    <ligand>
        <name>FMN</name>
        <dbReference type="ChEBI" id="CHEBI:58210"/>
    </ligand>
</feature>
<dbReference type="HAMAP" id="MF_00225">
    <property type="entry name" value="DHO_dh_type2"/>
    <property type="match status" value="1"/>
</dbReference>
<dbReference type="EC" id="1.3.5.2" evidence="11"/>
<evidence type="ECO:0000256" key="11">
    <source>
        <dbReference type="HAMAP-Rule" id="MF_00225"/>
    </source>
</evidence>
<dbReference type="InterPro" id="IPR001295">
    <property type="entry name" value="Dihydroorotate_DH_CS"/>
</dbReference>
<comment type="caution">
    <text evidence="14">The sequence shown here is derived from an EMBL/GenBank/DDBJ whole genome shotgun (WGS) entry which is preliminary data.</text>
</comment>
<evidence type="ECO:0000313" key="14">
    <source>
        <dbReference type="EMBL" id="ELY20694.1"/>
    </source>
</evidence>
<organism evidence="14 15">
    <name type="scientific">Vreelandella titanicae BH1</name>
    <dbReference type="NCBI Taxonomy" id="1204738"/>
    <lineage>
        <taxon>Bacteria</taxon>
        <taxon>Pseudomonadati</taxon>
        <taxon>Pseudomonadota</taxon>
        <taxon>Gammaproteobacteria</taxon>
        <taxon>Oceanospirillales</taxon>
        <taxon>Halomonadaceae</taxon>
        <taxon>Vreelandella</taxon>
    </lineage>
</organism>
<dbReference type="GO" id="GO:0006207">
    <property type="term" value="P:'de novo' pyrimidine nucleobase biosynthetic process"/>
    <property type="evidence" value="ECO:0007669"/>
    <property type="project" value="UniProtKB-UniRule"/>
</dbReference>
<dbReference type="InterPro" id="IPR050074">
    <property type="entry name" value="DHO_dehydrogenase"/>
</dbReference>
<keyword evidence="7 11" id="KW-0665">Pyrimidine biosynthesis</keyword>
<feature type="binding site" evidence="11">
    <location>
        <begin position="360"/>
        <end position="361"/>
    </location>
    <ligand>
        <name>FMN</name>
        <dbReference type="ChEBI" id="CHEBI:58210"/>
    </ligand>
</feature>
<evidence type="ECO:0000256" key="5">
    <source>
        <dbReference type="ARBA" id="ARBA00022630"/>
    </source>
</evidence>
<evidence type="ECO:0000256" key="8">
    <source>
        <dbReference type="ARBA" id="ARBA00023002"/>
    </source>
</evidence>
<feature type="binding site" evidence="11">
    <location>
        <position position="339"/>
    </location>
    <ligand>
        <name>FMN</name>
        <dbReference type="ChEBI" id="CHEBI:58210"/>
    </ligand>
</feature>
<feature type="binding site" evidence="11">
    <location>
        <position position="129"/>
    </location>
    <ligand>
        <name>FMN</name>
        <dbReference type="ChEBI" id="CHEBI:58210"/>
    </ligand>
</feature>
<feature type="binding site" evidence="11">
    <location>
        <begin position="154"/>
        <end position="158"/>
    </location>
    <ligand>
        <name>substrate</name>
    </ligand>
</feature>
<dbReference type="PANTHER" id="PTHR48109">
    <property type="entry name" value="DIHYDROOROTATE DEHYDROGENASE (QUINONE), MITOCHONDRIAL-RELATED"/>
    <property type="match status" value="1"/>
</dbReference>
<dbReference type="CDD" id="cd04738">
    <property type="entry name" value="DHOD_2_like"/>
    <property type="match status" value="1"/>
</dbReference>
<dbReference type="PATRIC" id="fig|1204738.3.peg.3830"/>
<feature type="transmembrane region" description="Helical" evidence="12">
    <location>
        <begin position="20"/>
        <end position="40"/>
    </location>
</feature>
<comment type="pathway">
    <text evidence="3 11">Pyrimidine metabolism; UMP biosynthesis via de novo pathway; orotate from (S)-dihydroorotate (quinone route): step 1/1.</text>
</comment>
<comment type="function">
    <text evidence="1 11">Catalyzes the conversion of dihydroorotate to orotate with quinone as electron acceptor.</text>
</comment>
<feature type="active site" description="Nucleophile" evidence="11">
    <location>
        <position position="218"/>
    </location>
</feature>
<evidence type="ECO:0000256" key="7">
    <source>
        <dbReference type="ARBA" id="ARBA00022975"/>
    </source>
</evidence>
<evidence type="ECO:0000256" key="12">
    <source>
        <dbReference type="SAM" id="Phobius"/>
    </source>
</evidence>